<dbReference type="PANTHER" id="PTHR35528">
    <property type="entry name" value="BLL1675 PROTEIN"/>
    <property type="match status" value="1"/>
</dbReference>
<feature type="non-terminal residue" evidence="2">
    <location>
        <position position="100"/>
    </location>
</feature>
<evidence type="ECO:0000313" key="2">
    <source>
        <dbReference type="EMBL" id="SEB06764.1"/>
    </source>
</evidence>
<name>A0A1H4GB25_9FLAO</name>
<reference evidence="3" key="1">
    <citation type="submission" date="2016-10" db="EMBL/GenBank/DDBJ databases">
        <authorList>
            <person name="Varghese N."/>
            <person name="Submissions S."/>
        </authorList>
    </citation>
    <scope>NUCLEOTIDE SEQUENCE [LARGE SCALE GENOMIC DNA]</scope>
    <source>
        <strain evidence="3">DSM 22376</strain>
    </source>
</reference>
<dbReference type="Pfam" id="PF13610">
    <property type="entry name" value="DDE_Tnp_IS240"/>
    <property type="match status" value="1"/>
</dbReference>
<evidence type="ECO:0000313" key="3">
    <source>
        <dbReference type="Proteomes" id="UP000198951"/>
    </source>
</evidence>
<sequence length="100" mass="11680">MLGIAVDNATIQRWVFKFAPLIESQIKKRKNRVGASWRMDETYRKVKGIWCYLYRAVDKLGNTVDFLLTKRRQRMSAQSFLIKAINNNCRPTLINIDKSG</sequence>
<gene>
    <name evidence="2" type="ORF">SAMN05443667_11939</name>
</gene>
<evidence type="ECO:0000259" key="1">
    <source>
        <dbReference type="Pfam" id="PF13610"/>
    </source>
</evidence>
<organism evidence="2 3">
    <name type="scientific">Flavobacterium gillisiae</name>
    <dbReference type="NCBI Taxonomy" id="150146"/>
    <lineage>
        <taxon>Bacteria</taxon>
        <taxon>Pseudomonadati</taxon>
        <taxon>Bacteroidota</taxon>
        <taxon>Flavobacteriia</taxon>
        <taxon>Flavobacteriales</taxon>
        <taxon>Flavobacteriaceae</taxon>
        <taxon>Flavobacterium</taxon>
    </lineage>
</organism>
<dbReference type="InterPro" id="IPR052183">
    <property type="entry name" value="IS_Transposase"/>
</dbReference>
<dbReference type="Proteomes" id="UP000198951">
    <property type="component" value="Unassembled WGS sequence"/>
</dbReference>
<feature type="domain" description="DDE" evidence="1">
    <location>
        <begin position="35"/>
        <end position="99"/>
    </location>
</feature>
<dbReference type="InterPro" id="IPR032874">
    <property type="entry name" value="DDE_dom"/>
</dbReference>
<dbReference type="RefSeq" id="WP_245712112.1">
    <property type="nucleotide sequence ID" value="NZ_FNRD01000019.1"/>
</dbReference>
<dbReference type="AlphaFoldDB" id="A0A1H4GB25"/>
<protein>
    <submittedName>
        <fullName evidence="2">Putative transposase</fullName>
    </submittedName>
</protein>
<keyword evidence="3" id="KW-1185">Reference proteome</keyword>
<proteinExistence type="predicted"/>
<dbReference type="EMBL" id="FNRD01000019">
    <property type="protein sequence ID" value="SEB06764.1"/>
    <property type="molecule type" value="Genomic_DNA"/>
</dbReference>
<accession>A0A1H4GB25</accession>
<dbReference type="PANTHER" id="PTHR35528:SF3">
    <property type="entry name" value="BLL1675 PROTEIN"/>
    <property type="match status" value="1"/>
</dbReference>